<feature type="region of interest" description="Disordered" evidence="1">
    <location>
        <begin position="85"/>
        <end position="111"/>
    </location>
</feature>
<reference evidence="2" key="1">
    <citation type="submission" date="2023-04" db="EMBL/GenBank/DDBJ databases">
        <authorList>
            <consortium name="ELIXIR-Norway"/>
        </authorList>
    </citation>
    <scope>NUCLEOTIDE SEQUENCE [LARGE SCALE GENOMIC DNA]</scope>
</reference>
<organism evidence="2 3">
    <name type="scientific">Rangifer tarandus platyrhynchus</name>
    <name type="common">Svalbard reindeer</name>
    <dbReference type="NCBI Taxonomy" id="3082113"/>
    <lineage>
        <taxon>Eukaryota</taxon>
        <taxon>Metazoa</taxon>
        <taxon>Chordata</taxon>
        <taxon>Craniata</taxon>
        <taxon>Vertebrata</taxon>
        <taxon>Euteleostomi</taxon>
        <taxon>Mammalia</taxon>
        <taxon>Eutheria</taxon>
        <taxon>Laurasiatheria</taxon>
        <taxon>Artiodactyla</taxon>
        <taxon>Ruminantia</taxon>
        <taxon>Pecora</taxon>
        <taxon>Cervidae</taxon>
        <taxon>Odocoileinae</taxon>
        <taxon>Rangifer</taxon>
    </lineage>
</organism>
<sequence length="111" mass="12057">MPCASNCIKQVAKLLAGDELIRCQLDPNHTVTKEQGPPTQEFFSPYTPDILASCPIPSHSDWSSRSQELMSQLVSELCLPDSHGQPLQVKLDHEAPQPGATMLDHPPSGLA</sequence>
<name>A0ABN8YZ82_RANTA</name>
<evidence type="ECO:0000313" key="3">
    <source>
        <dbReference type="Proteomes" id="UP001176941"/>
    </source>
</evidence>
<dbReference type="Proteomes" id="UP001176941">
    <property type="component" value="Chromosome 26"/>
</dbReference>
<dbReference type="EMBL" id="OX459962">
    <property type="protein sequence ID" value="CAI9166779.1"/>
    <property type="molecule type" value="Genomic_DNA"/>
</dbReference>
<keyword evidence="3" id="KW-1185">Reference proteome</keyword>
<evidence type="ECO:0000256" key="1">
    <source>
        <dbReference type="SAM" id="MobiDB-lite"/>
    </source>
</evidence>
<proteinExistence type="predicted"/>
<protein>
    <submittedName>
        <fullName evidence="2">Uncharacterized protein</fullName>
    </submittedName>
</protein>
<accession>A0ABN8YZ82</accession>
<evidence type="ECO:0000313" key="2">
    <source>
        <dbReference type="EMBL" id="CAI9166779.1"/>
    </source>
</evidence>
<gene>
    <name evidence="2" type="ORF">MRATA1EN1_LOCUS15741</name>
</gene>